<keyword evidence="10" id="KW-1185">Reference proteome</keyword>
<dbReference type="GO" id="GO:0006606">
    <property type="term" value="P:protein import into nucleus"/>
    <property type="evidence" value="ECO:0007669"/>
    <property type="project" value="TreeGrafter"/>
</dbReference>
<keyword evidence="7" id="KW-0472">Membrane</keyword>
<keyword evidence="4 7" id="KW-0811">Translocation</keyword>
<comment type="function">
    <text evidence="7">Functions as a component of the nuclear pore complex (NPC).</text>
</comment>
<organism evidence="9 10">
    <name type="scientific">Quercus rubra</name>
    <name type="common">Northern red oak</name>
    <name type="synonym">Quercus borealis</name>
    <dbReference type="NCBI Taxonomy" id="3512"/>
    <lineage>
        <taxon>Eukaryota</taxon>
        <taxon>Viridiplantae</taxon>
        <taxon>Streptophyta</taxon>
        <taxon>Embryophyta</taxon>
        <taxon>Tracheophyta</taxon>
        <taxon>Spermatophyta</taxon>
        <taxon>Magnoliopsida</taxon>
        <taxon>eudicotyledons</taxon>
        <taxon>Gunneridae</taxon>
        <taxon>Pentapetalae</taxon>
        <taxon>rosids</taxon>
        <taxon>fabids</taxon>
        <taxon>Fagales</taxon>
        <taxon>Fagaceae</taxon>
        <taxon>Quercus</taxon>
    </lineage>
</organism>
<dbReference type="GO" id="GO:0000973">
    <property type="term" value="P:post-transcriptional tethering of RNA polymerase II gene DNA at nuclear periphery"/>
    <property type="evidence" value="ECO:0007669"/>
    <property type="project" value="TreeGrafter"/>
</dbReference>
<gene>
    <name evidence="9" type="ORF">RGQ29_021573</name>
</gene>
<dbReference type="EMBL" id="JAXUIC010000005">
    <property type="protein sequence ID" value="KAK4591419.1"/>
    <property type="molecule type" value="Genomic_DNA"/>
</dbReference>
<keyword evidence="3" id="KW-0653">Protein transport</keyword>
<dbReference type="PANTHER" id="PTHR13003">
    <property type="entry name" value="NUP107-RELATED"/>
    <property type="match status" value="1"/>
</dbReference>
<evidence type="ECO:0000313" key="10">
    <source>
        <dbReference type="Proteomes" id="UP001324115"/>
    </source>
</evidence>
<evidence type="ECO:0000256" key="6">
    <source>
        <dbReference type="ARBA" id="ARBA00023242"/>
    </source>
</evidence>
<proteinExistence type="inferred from homology"/>
<evidence type="ECO:0000313" key="9">
    <source>
        <dbReference type="EMBL" id="KAK4591419.1"/>
    </source>
</evidence>
<comment type="subcellular location">
    <subcellularLocation>
        <location evidence="7">Nucleus</location>
        <location evidence="7">Nuclear pore complex</location>
    </subcellularLocation>
    <subcellularLocation>
        <location evidence="7">Nucleus membrane</location>
    </subcellularLocation>
</comment>
<dbReference type="GO" id="GO:0031965">
    <property type="term" value="C:nuclear membrane"/>
    <property type="evidence" value="ECO:0007669"/>
    <property type="project" value="UniProtKB-SubCell"/>
</dbReference>
<protein>
    <recommendedName>
        <fullName evidence="7">Nuclear pore complex protein</fullName>
    </recommendedName>
</protein>
<evidence type="ECO:0000256" key="8">
    <source>
        <dbReference type="SAM" id="MobiDB-lite"/>
    </source>
</evidence>
<evidence type="ECO:0000256" key="7">
    <source>
        <dbReference type="RuleBase" id="RU365072"/>
    </source>
</evidence>
<comment type="similarity">
    <text evidence="7">Belongs to the nucleoporin Nup84/Nup107 family.</text>
</comment>
<dbReference type="PANTHER" id="PTHR13003:SF2">
    <property type="entry name" value="NUCLEAR PORE COMPLEX PROTEIN NUP107"/>
    <property type="match status" value="1"/>
</dbReference>
<dbReference type="GO" id="GO:0017056">
    <property type="term" value="F:structural constituent of nuclear pore"/>
    <property type="evidence" value="ECO:0007669"/>
    <property type="project" value="UniProtKB-UniRule"/>
</dbReference>
<name>A0AAN7FIT4_QUERU</name>
<feature type="compositionally biased region" description="Polar residues" evidence="8">
    <location>
        <begin position="480"/>
        <end position="489"/>
    </location>
</feature>
<dbReference type="GO" id="GO:0006406">
    <property type="term" value="P:mRNA export from nucleus"/>
    <property type="evidence" value="ECO:0007669"/>
    <property type="project" value="TreeGrafter"/>
</dbReference>
<dbReference type="Pfam" id="PF04121">
    <property type="entry name" value="Nup84_Nup100"/>
    <property type="match status" value="1"/>
</dbReference>
<comment type="subunit">
    <text evidence="7">Part of the nuclear pore complex (NPC).</text>
</comment>
<reference evidence="9 10" key="1">
    <citation type="journal article" date="2023" name="G3 (Bethesda)">
        <title>A haplotype-resolved chromosome-scale genome for Quercus rubra L. provides insights into the genetics of adaptive traits for red oak species.</title>
        <authorList>
            <person name="Kapoor B."/>
            <person name="Jenkins J."/>
            <person name="Schmutz J."/>
            <person name="Zhebentyayeva T."/>
            <person name="Kuelheim C."/>
            <person name="Coggeshall M."/>
            <person name="Heim C."/>
            <person name="Lasky J.R."/>
            <person name="Leites L."/>
            <person name="Islam-Faridi N."/>
            <person name="Romero-Severson J."/>
            <person name="DeLeo V.L."/>
            <person name="Lucas S.M."/>
            <person name="Lazic D."/>
            <person name="Gailing O."/>
            <person name="Carlson J."/>
            <person name="Staton M."/>
        </authorList>
    </citation>
    <scope>NUCLEOTIDE SEQUENCE [LARGE SCALE GENOMIC DNA]</scope>
    <source>
        <strain evidence="9">Pseudo-F2</strain>
    </source>
</reference>
<accession>A0AAN7FIT4</accession>
<evidence type="ECO:0000256" key="2">
    <source>
        <dbReference type="ARBA" id="ARBA00022816"/>
    </source>
</evidence>
<feature type="region of interest" description="Disordered" evidence="8">
    <location>
        <begin position="475"/>
        <end position="497"/>
    </location>
</feature>
<dbReference type="Gene3D" id="1.10.3450.20">
    <property type="match status" value="1"/>
</dbReference>
<dbReference type="FunFam" id="1.10.3450.20:FF:000002">
    <property type="entry name" value="Nuclear pore complex protein"/>
    <property type="match status" value="1"/>
</dbReference>
<dbReference type="AlphaFoldDB" id="A0AAN7FIT4"/>
<sequence length="1088" mass="122795">MDVDMDMDTSPSNMNPKDLTIREQYRRYGKRHSATSISPLRERSASKFSESRLLYDGQSIHSPTNAALFLENIKQEAESIVADHSEGTPARTQSASKWRLSIDGHGMTDMDTGTDSVRHSLKACKHEDDSFADVGDTTFALFASLLDSAIQGLMPIPDLILRFERSCRNVSESMRYGSNVQHRVVEDKLMRQKARLLLDEAASWSLLWYLFGKVSEELPKELILYPQTSHLDACQFVAEDHTAQLCLRVVQWLESLASKALDLESKVQGSHVGTYLSSSGVWHHTQRYLKKGASNTNTVHHLDFDAPTREHAHQLPDDKKQDESLLEDVWTLLRAGRLEEACDLCRSAGQPWRAATLCPFGGLDLFPSVEALVKNGKNRILQAIELESGLGHQWRLWKWASYCASEKIAEQDGGKYEAAVYAAQCSNLIRMLPICTDWESACWAMAKSCLDVQVDLELARPLPGRMDQINSFGDVVDGSSGHSDGTVQPSGGPESWPGQVLNQQPRQLPALLQKLHSMETVHESVARACKEQQRQIEMILMLGDIPRLLDLIWSWIAPSEDDQDVFRPHGDPQMIRFGAHIVLVLRYLLADEMKDTFREKIMSVGDLILHMYAMFLFSKQHEELVGIYASQLARHRCVDLFVHMMELRLNSSVHVKYKIFLSAMEYLPFSSGDDSKGSFEEIIERILSRSRELKVGKYDKLSDVLEQHRLQSLQKAMVIQWLCFTPPSTITDVKDVSTKLLLRALIHSNILFREFALISMWRVPAMPIGAHKLLGFLAEPLKQLSEHQDNFEAFNVSDNLREFQDWSEYYSCDATYRNWLKIELENAEVSSIELSLEEKQRAISAAKETLDSSLLLLLRKENPWLAASEDPIYTSEEPLFLELHATAMLCLPSGECMSPDATVCTTLMSALYSSVTEDVVLNRQLMVNVSVSARDNYCIEVVLRCLAVAGDGIGPHELNDGGTLGTIMAAGFKGELLRFQAGVTMEISRLDAWYSSRDGSIEGPATYIVRGLCRRCCLPEVILRCMQVSVSLMESGNPPESHDELIELVACPETGFLHLFSQQQLQEFLLFEREYSIFKMELQEELSC</sequence>
<evidence type="ECO:0000256" key="1">
    <source>
        <dbReference type="ARBA" id="ARBA00022448"/>
    </source>
</evidence>
<dbReference type="Proteomes" id="UP001324115">
    <property type="component" value="Unassembled WGS sequence"/>
</dbReference>
<keyword evidence="1 7" id="KW-0813">Transport</keyword>
<evidence type="ECO:0000256" key="4">
    <source>
        <dbReference type="ARBA" id="ARBA00023010"/>
    </source>
</evidence>
<keyword evidence="6 7" id="KW-0539">Nucleus</keyword>
<keyword evidence="2" id="KW-0509">mRNA transport</keyword>
<dbReference type="Gene3D" id="1.20.190.50">
    <property type="match status" value="1"/>
</dbReference>
<comment type="caution">
    <text evidence="9">The sequence shown here is derived from an EMBL/GenBank/DDBJ whole genome shotgun (WGS) entry which is preliminary data.</text>
</comment>
<dbReference type="GO" id="GO:0031080">
    <property type="term" value="C:nuclear pore outer ring"/>
    <property type="evidence" value="ECO:0007669"/>
    <property type="project" value="TreeGrafter"/>
</dbReference>
<keyword evidence="5 7" id="KW-0906">Nuclear pore complex</keyword>
<evidence type="ECO:0000256" key="5">
    <source>
        <dbReference type="ARBA" id="ARBA00023132"/>
    </source>
</evidence>
<dbReference type="FunFam" id="1.20.190.50:FF:000006">
    <property type="entry name" value="Nuclear pore complex protein"/>
    <property type="match status" value="1"/>
</dbReference>
<dbReference type="InterPro" id="IPR007252">
    <property type="entry name" value="Nup84/Nup107"/>
</dbReference>
<evidence type="ECO:0000256" key="3">
    <source>
        <dbReference type="ARBA" id="ARBA00022927"/>
    </source>
</evidence>